<dbReference type="Proteomes" id="UP001239169">
    <property type="component" value="Chromosome"/>
</dbReference>
<proteinExistence type="predicted"/>
<keyword evidence="1" id="KW-1133">Transmembrane helix</keyword>
<evidence type="ECO:0000256" key="1">
    <source>
        <dbReference type="SAM" id="Phobius"/>
    </source>
</evidence>
<feature type="transmembrane region" description="Helical" evidence="1">
    <location>
        <begin position="6"/>
        <end position="23"/>
    </location>
</feature>
<organism evidence="2 3">
    <name type="scientific">Paraclostridium bifermentans</name>
    <name type="common">Clostridium bifermentans</name>
    <dbReference type="NCBI Taxonomy" id="1490"/>
    <lineage>
        <taxon>Bacteria</taxon>
        <taxon>Bacillati</taxon>
        <taxon>Bacillota</taxon>
        <taxon>Clostridia</taxon>
        <taxon>Peptostreptococcales</taxon>
        <taxon>Peptostreptococcaceae</taxon>
        <taxon>Paraclostridium</taxon>
    </lineage>
</organism>
<accession>A0ABY8R3R2</accession>
<protein>
    <submittedName>
        <fullName evidence="2">Uncharacterized protein</fullName>
    </submittedName>
</protein>
<keyword evidence="1" id="KW-0812">Transmembrane</keyword>
<gene>
    <name evidence="2" type="ORF">QJS64_15910</name>
</gene>
<reference evidence="2 3" key="1">
    <citation type="submission" date="2023-04" db="EMBL/GenBank/DDBJ databases">
        <title>Bacteria Genome Submission.</title>
        <authorList>
            <person name="Isaac P."/>
        </authorList>
    </citation>
    <scope>NUCLEOTIDE SEQUENCE [LARGE SCALE GENOMIC DNA]</scope>
    <source>
        <strain evidence="2 3">SampleS7P1</strain>
    </source>
</reference>
<name>A0ABY8R3R2_PARBF</name>
<sequence>MKKGMIPIALGTAVTTAGIVLDVKQNKHDKFDKKDYKNMAGLF</sequence>
<keyword evidence="3" id="KW-1185">Reference proteome</keyword>
<evidence type="ECO:0000313" key="3">
    <source>
        <dbReference type="Proteomes" id="UP001239169"/>
    </source>
</evidence>
<dbReference type="EMBL" id="CP124685">
    <property type="protein sequence ID" value="WGX75456.1"/>
    <property type="molecule type" value="Genomic_DNA"/>
</dbReference>
<evidence type="ECO:0000313" key="2">
    <source>
        <dbReference type="EMBL" id="WGX75456.1"/>
    </source>
</evidence>
<keyword evidence="1" id="KW-0472">Membrane</keyword>